<dbReference type="EMBL" id="LM997413">
    <property type="protein sequence ID" value="CEA00379.1"/>
    <property type="molecule type" value="Genomic_DNA"/>
</dbReference>
<evidence type="ECO:0000256" key="1">
    <source>
        <dbReference type="SAM" id="SignalP"/>
    </source>
</evidence>
<dbReference type="AlphaFoldDB" id="A0A078M296"/>
<proteinExistence type="predicted"/>
<feature type="chain" id="PRO_5007377794" description="Lipoprotein" evidence="1">
    <location>
        <begin position="24"/>
        <end position="161"/>
    </location>
</feature>
<evidence type="ECO:0000313" key="2">
    <source>
        <dbReference type="EMBL" id="CEA00379.1"/>
    </source>
</evidence>
<feature type="signal peptide" evidence="1">
    <location>
        <begin position="1"/>
        <end position="23"/>
    </location>
</feature>
<organism evidence="2">
    <name type="scientific">Pseudomonas saudimassiliensis</name>
    <dbReference type="NCBI Taxonomy" id="1461581"/>
    <lineage>
        <taxon>Bacteria</taxon>
        <taxon>Pseudomonadati</taxon>
        <taxon>Pseudomonadota</taxon>
        <taxon>Gammaproteobacteria</taxon>
        <taxon>Pseudomonadales</taxon>
        <taxon>Pseudomonadaceae</taxon>
        <taxon>Pseudomonas</taxon>
    </lineage>
</organism>
<name>A0A078M296_9PSED</name>
<keyword evidence="1" id="KW-0732">Signal</keyword>
<sequence>MKVGVKVLTSILLGMLASVVAAAAPQLPHDEFMPPDRYAARQDRPEQLLLEVERYRLTVASESRQTGTSRTQESSLWLFIDGRSLLPGAQLAHVRIGFVDGPGSLPPARHEAGTLTLYFPLGYLETVRGLLAGPGPHYVQARFHGNGTVWADVHAGPISVR</sequence>
<gene>
    <name evidence="2" type="ORF">BN1049_00038</name>
</gene>
<dbReference type="PATRIC" id="fig|1461581.3.peg.32"/>
<reference evidence="2" key="1">
    <citation type="submission" date="2014-07" db="EMBL/GenBank/DDBJ databases">
        <authorList>
            <person name="Urmite Genomes Urmite Genomes"/>
        </authorList>
    </citation>
    <scope>NUCLEOTIDE SEQUENCE</scope>
    <source>
        <strain evidence="2">12M76_air</strain>
    </source>
</reference>
<dbReference type="OrthoDB" id="7011130at2"/>
<accession>A0A078M296</accession>
<dbReference type="EMBL" id="LK391969">
    <property type="protein sequence ID" value="CEF25137.1"/>
    <property type="molecule type" value="Genomic_DNA"/>
</dbReference>
<protein>
    <recommendedName>
        <fullName evidence="3">Lipoprotein</fullName>
    </recommendedName>
</protein>
<evidence type="ECO:0008006" key="3">
    <source>
        <dbReference type="Google" id="ProtNLM"/>
    </source>
</evidence>
<dbReference type="RefSeq" id="WP_044497590.1">
    <property type="nucleotide sequence ID" value="NZ_LK391969.1"/>
</dbReference>